<reference evidence="1 2" key="1">
    <citation type="journal article" date="2017" name="Nat. Ecol. Evol.">
        <title>Scallop genome provides insights into evolution of bilaterian karyotype and development.</title>
        <authorList>
            <person name="Wang S."/>
            <person name="Zhang J."/>
            <person name="Jiao W."/>
            <person name="Li J."/>
            <person name="Xun X."/>
            <person name="Sun Y."/>
            <person name="Guo X."/>
            <person name="Huan P."/>
            <person name="Dong B."/>
            <person name="Zhang L."/>
            <person name="Hu X."/>
            <person name="Sun X."/>
            <person name="Wang J."/>
            <person name="Zhao C."/>
            <person name="Wang Y."/>
            <person name="Wang D."/>
            <person name="Huang X."/>
            <person name="Wang R."/>
            <person name="Lv J."/>
            <person name="Li Y."/>
            <person name="Zhang Z."/>
            <person name="Liu B."/>
            <person name="Lu W."/>
            <person name="Hui Y."/>
            <person name="Liang J."/>
            <person name="Zhou Z."/>
            <person name="Hou R."/>
            <person name="Li X."/>
            <person name="Liu Y."/>
            <person name="Li H."/>
            <person name="Ning X."/>
            <person name="Lin Y."/>
            <person name="Zhao L."/>
            <person name="Xing Q."/>
            <person name="Dou J."/>
            <person name="Li Y."/>
            <person name="Mao J."/>
            <person name="Guo H."/>
            <person name="Dou H."/>
            <person name="Li T."/>
            <person name="Mu C."/>
            <person name="Jiang W."/>
            <person name="Fu Q."/>
            <person name="Fu X."/>
            <person name="Miao Y."/>
            <person name="Liu J."/>
            <person name="Yu Q."/>
            <person name="Li R."/>
            <person name="Liao H."/>
            <person name="Li X."/>
            <person name="Kong Y."/>
            <person name="Jiang Z."/>
            <person name="Chourrout D."/>
            <person name="Li R."/>
            <person name="Bao Z."/>
        </authorList>
    </citation>
    <scope>NUCLEOTIDE SEQUENCE [LARGE SCALE GENOMIC DNA]</scope>
    <source>
        <strain evidence="1 2">PY_sf001</strain>
    </source>
</reference>
<name>A0A210QVN8_MIZYE</name>
<gene>
    <name evidence="1" type="ORF">KP79_PYT15062</name>
</gene>
<dbReference type="OrthoDB" id="6095878at2759"/>
<keyword evidence="2" id="KW-1185">Reference proteome</keyword>
<sequence>MVIATFFPGFRHVPIWGKHVVKLECCNHACKCLRSNLEKLVINKPHNKGKGKLTKLVRIRFASAARCAIKIRSEDAKTNKQAAIKQLDHDIRNSIYHKCGNQSRCSNFCNVASTNTNQESMNGKYAVDKEGDTSFYDA</sequence>
<dbReference type="AlphaFoldDB" id="A0A210QVN8"/>
<evidence type="ECO:0000313" key="1">
    <source>
        <dbReference type="EMBL" id="OWF52823.1"/>
    </source>
</evidence>
<dbReference type="EMBL" id="NEDP02001616">
    <property type="protein sequence ID" value="OWF52823.1"/>
    <property type="molecule type" value="Genomic_DNA"/>
</dbReference>
<proteinExistence type="predicted"/>
<comment type="caution">
    <text evidence="1">The sequence shown here is derived from an EMBL/GenBank/DDBJ whole genome shotgun (WGS) entry which is preliminary data.</text>
</comment>
<accession>A0A210QVN8</accession>
<organism evidence="1 2">
    <name type="scientific">Mizuhopecten yessoensis</name>
    <name type="common">Japanese scallop</name>
    <name type="synonym">Patinopecten yessoensis</name>
    <dbReference type="NCBI Taxonomy" id="6573"/>
    <lineage>
        <taxon>Eukaryota</taxon>
        <taxon>Metazoa</taxon>
        <taxon>Spiralia</taxon>
        <taxon>Lophotrochozoa</taxon>
        <taxon>Mollusca</taxon>
        <taxon>Bivalvia</taxon>
        <taxon>Autobranchia</taxon>
        <taxon>Pteriomorphia</taxon>
        <taxon>Pectinida</taxon>
        <taxon>Pectinoidea</taxon>
        <taxon>Pectinidae</taxon>
        <taxon>Mizuhopecten</taxon>
    </lineage>
</organism>
<evidence type="ECO:0000313" key="2">
    <source>
        <dbReference type="Proteomes" id="UP000242188"/>
    </source>
</evidence>
<protein>
    <submittedName>
        <fullName evidence="1">Uncharacterized protein</fullName>
    </submittedName>
</protein>
<dbReference type="Proteomes" id="UP000242188">
    <property type="component" value="Unassembled WGS sequence"/>
</dbReference>